<feature type="active site" description="Proton acceptor" evidence="4">
    <location>
        <position position="255"/>
    </location>
</feature>
<dbReference type="InterPro" id="IPR029063">
    <property type="entry name" value="SAM-dependent_MTases_sf"/>
</dbReference>
<sequence length="343" mass="38819">METPKAELSKEELEIHGRSWNYLCSYFGPMSLKCATELGIPAIIVGSHGKPITLSDLVSKLPIHPTKSDHLRRLMHMLVNSGFLTLQRDNNGEDAYLPTTFLRYFVSNNVKGFLPLDPLMLTPLNHLSEWFQGDERRHFHTVHGESLWDVMARHPGLQSKFNEDMERDTRVMMGLIIAECRGVFEGVNTLVDVGGATGTSARMISDAFPNIRCTVLDQPHVVASAPDHARVKYVGGDMFEHIPPADVIFLKWILHDWNDEECVKILKQCKEAIPSREDGGKVILVEMVDKGAEIQALWDVMMMMLGGKERSEFEWHKLFIDAGFTDYKITPILGTRSIIEVYP</sequence>
<dbReference type="SUPFAM" id="SSF53335">
    <property type="entry name" value="S-adenosyl-L-methionine-dependent methyltransferases"/>
    <property type="match status" value="1"/>
</dbReference>
<dbReference type="InterPro" id="IPR036388">
    <property type="entry name" value="WH-like_DNA-bd_sf"/>
</dbReference>
<dbReference type="GO" id="GO:0008171">
    <property type="term" value="F:O-methyltransferase activity"/>
    <property type="evidence" value="ECO:0007669"/>
    <property type="project" value="InterPro"/>
</dbReference>
<dbReference type="SUPFAM" id="SSF46785">
    <property type="entry name" value="Winged helix' DNA-binding domain"/>
    <property type="match status" value="1"/>
</dbReference>
<dbReference type="InterPro" id="IPR016461">
    <property type="entry name" value="COMT-like"/>
</dbReference>
<dbReference type="GO" id="GO:0008757">
    <property type="term" value="F:S-adenosylmethionine-dependent methyltransferase activity"/>
    <property type="evidence" value="ECO:0007669"/>
    <property type="project" value="UniProtKB-ARBA"/>
</dbReference>
<name>A0A5A4PXL6_ACOCL</name>
<keyword evidence="1 7" id="KW-0489">Methyltransferase</keyword>
<organism evidence="7">
    <name type="scientific">Acorus calamus</name>
    <name type="common">Sweet flag</name>
    <dbReference type="NCBI Taxonomy" id="4465"/>
    <lineage>
        <taxon>Eukaryota</taxon>
        <taxon>Viridiplantae</taxon>
        <taxon>Streptophyta</taxon>
        <taxon>Embryophyta</taxon>
        <taxon>Tracheophyta</taxon>
        <taxon>Spermatophyta</taxon>
        <taxon>Magnoliopsida</taxon>
        <taxon>Liliopsida</taxon>
        <taxon>Acoraceae</taxon>
        <taxon>Acorus</taxon>
    </lineage>
</organism>
<feature type="domain" description="O-methyltransferase C-terminal" evidence="5">
    <location>
        <begin position="125"/>
        <end position="324"/>
    </location>
</feature>
<protein>
    <submittedName>
        <fullName evidence="7">O-methyltransferase</fullName>
    </submittedName>
</protein>
<evidence type="ECO:0000256" key="2">
    <source>
        <dbReference type="ARBA" id="ARBA00022679"/>
    </source>
</evidence>
<accession>A0A5A4PXL6</accession>
<evidence type="ECO:0000256" key="1">
    <source>
        <dbReference type="ARBA" id="ARBA00022603"/>
    </source>
</evidence>
<dbReference type="KEGG" id="ag:BBE32341"/>
<dbReference type="PANTHER" id="PTHR11746">
    <property type="entry name" value="O-METHYLTRANSFERASE"/>
    <property type="match status" value="1"/>
</dbReference>
<dbReference type="Pfam" id="PF08100">
    <property type="entry name" value="Dimerisation"/>
    <property type="match status" value="1"/>
</dbReference>
<evidence type="ECO:0000313" key="7">
    <source>
        <dbReference type="EMBL" id="BBE32341.1"/>
    </source>
</evidence>
<dbReference type="PROSITE" id="PS51683">
    <property type="entry name" value="SAM_OMT_II"/>
    <property type="match status" value="1"/>
</dbReference>
<proteinExistence type="evidence at transcript level"/>
<evidence type="ECO:0000256" key="3">
    <source>
        <dbReference type="ARBA" id="ARBA00022691"/>
    </source>
</evidence>
<reference evidence="7" key="1">
    <citation type="journal article" date="2019" name="J. Biosci. Bioeng.">
        <title>Molecular cloning and functional characterization of an O-methyltransferase catalyzing 4'-O-methylation of resveratrol in Acorus calamus.</title>
        <authorList>
            <person name="Koeduka T."/>
            <person name="Hatada M."/>
            <person name="Suzuki H."/>
            <person name="Suzuki S."/>
            <person name="Matsui K."/>
        </authorList>
    </citation>
    <scope>NUCLEOTIDE SEQUENCE</scope>
    <source>
        <strain evidence="7">'Variegatus'_TK1</strain>
        <tissue evidence="7">Leaves</tissue>
    </source>
</reference>
<evidence type="ECO:0000259" key="5">
    <source>
        <dbReference type="Pfam" id="PF00891"/>
    </source>
</evidence>
<dbReference type="InterPro" id="IPR012967">
    <property type="entry name" value="COMT_dimerisation"/>
</dbReference>
<dbReference type="Pfam" id="PF00891">
    <property type="entry name" value="Methyltransf_2"/>
    <property type="match status" value="1"/>
</dbReference>
<feature type="domain" description="O-methyltransferase dimerisation" evidence="6">
    <location>
        <begin position="20"/>
        <end position="106"/>
    </location>
</feature>
<dbReference type="AlphaFoldDB" id="A0A5A4PXL6"/>
<dbReference type="InterPro" id="IPR036390">
    <property type="entry name" value="WH_DNA-bd_sf"/>
</dbReference>
<dbReference type="InterPro" id="IPR001077">
    <property type="entry name" value="COMT_C"/>
</dbReference>
<gene>
    <name evidence="7" type="primary">AcOMT1</name>
</gene>
<evidence type="ECO:0000256" key="4">
    <source>
        <dbReference type="PIRSR" id="PIRSR005739-1"/>
    </source>
</evidence>
<dbReference type="EMBL" id="LC387636">
    <property type="protein sequence ID" value="BBE32341.1"/>
    <property type="molecule type" value="mRNA"/>
</dbReference>
<dbReference type="Gene3D" id="1.10.10.10">
    <property type="entry name" value="Winged helix-like DNA-binding domain superfamily/Winged helix DNA-binding domain"/>
    <property type="match status" value="1"/>
</dbReference>
<keyword evidence="2 7" id="KW-0808">Transferase</keyword>
<dbReference type="BRENDA" id="2.1.1.B127">
    <property type="organism ID" value="8888"/>
</dbReference>
<evidence type="ECO:0000259" key="6">
    <source>
        <dbReference type="Pfam" id="PF08100"/>
    </source>
</evidence>
<keyword evidence="3" id="KW-0949">S-adenosyl-L-methionine</keyword>
<dbReference type="Gene3D" id="3.40.50.150">
    <property type="entry name" value="Vaccinia Virus protein VP39"/>
    <property type="match status" value="1"/>
</dbReference>
<dbReference type="PIRSF" id="PIRSF005739">
    <property type="entry name" value="O-mtase"/>
    <property type="match status" value="1"/>
</dbReference>
<dbReference type="GO" id="GO:0046983">
    <property type="term" value="F:protein dimerization activity"/>
    <property type="evidence" value="ECO:0007669"/>
    <property type="project" value="InterPro"/>
</dbReference>
<dbReference type="FunFam" id="3.40.50.150:FF:000057">
    <property type="entry name" value="O-methyltransferase ZRP4"/>
    <property type="match status" value="1"/>
</dbReference>
<dbReference type="GO" id="GO:0032259">
    <property type="term" value="P:methylation"/>
    <property type="evidence" value="ECO:0007669"/>
    <property type="project" value="UniProtKB-KW"/>
</dbReference>